<evidence type="ECO:0000256" key="2">
    <source>
        <dbReference type="SAM" id="MobiDB-lite"/>
    </source>
</evidence>
<comment type="similarity">
    <text evidence="1">Belongs to the membrane fusion protein (MFP) (TC 8.A.1) family.</text>
</comment>
<accession>A0A6J5EN04</accession>
<dbReference type="Gene3D" id="1.10.287.470">
    <property type="entry name" value="Helix hairpin bin"/>
    <property type="match status" value="1"/>
</dbReference>
<evidence type="ECO:0000256" key="1">
    <source>
        <dbReference type="ARBA" id="ARBA00009477"/>
    </source>
</evidence>
<dbReference type="NCBIfam" id="TIGR01730">
    <property type="entry name" value="RND_mfp"/>
    <property type="match status" value="1"/>
</dbReference>
<dbReference type="GO" id="GO:1990281">
    <property type="term" value="C:efflux pump complex"/>
    <property type="evidence" value="ECO:0007669"/>
    <property type="project" value="TreeGrafter"/>
</dbReference>
<sequence length="408" mass="43496">MSTKGPIGPIANPPADAAVTPARHRRRMTKRMIIMLICVGLLLGAIVGFNLFKSHMIAKMMASNALPPATVTATVASLQTWQPQLTAVGSLRAVRGVDVTTEVPGLVREIAFASGQDVKAGQLLVHLNDDSDVALLHSLQAAADLAQTVYKRDQAQFDIQAIAKAQLDADAADLKSKTAQVAQQAALVEKKTIRAPFAGRVGITTVNPGQYLNPGDAIVTLQAIDPIYADFYLPQQQLGQLAVGQQIAIDTNAFGGRTFTGKIRSINPRVDSTTRNVQIEATVDNRERKLLPGMYANVKIDAGGEQRYLTLPQTAITYNPYGATVFIVKPGQPGKTAPNAQGKVLPVAQQVFVTPGPTRGDQVAILKGIDAGMQVVTSGQLKLKNGTPLVIDNRVQPSDNPNPQPQEQ</sequence>
<reference evidence="6 7" key="1">
    <citation type="submission" date="2020-04" db="EMBL/GenBank/DDBJ databases">
        <authorList>
            <person name="De Canck E."/>
        </authorList>
    </citation>
    <scope>NUCLEOTIDE SEQUENCE [LARGE SCALE GENOMIC DNA]</scope>
    <source>
        <strain evidence="6 7">LMG 29542</strain>
    </source>
</reference>
<keyword evidence="7" id="KW-1185">Reference proteome</keyword>
<keyword evidence="3" id="KW-0812">Transmembrane</keyword>
<organism evidence="6 7">
    <name type="scientific">Paraburkholderia humisilvae</name>
    <dbReference type="NCBI Taxonomy" id="627669"/>
    <lineage>
        <taxon>Bacteria</taxon>
        <taxon>Pseudomonadati</taxon>
        <taxon>Pseudomonadota</taxon>
        <taxon>Betaproteobacteria</taxon>
        <taxon>Burkholderiales</taxon>
        <taxon>Burkholderiaceae</taxon>
        <taxon>Paraburkholderia</taxon>
    </lineage>
</organism>
<feature type="domain" description="Multidrug resistance protein MdtA-like barrel-sandwich hybrid" evidence="4">
    <location>
        <begin position="96"/>
        <end position="217"/>
    </location>
</feature>
<feature type="region of interest" description="Disordered" evidence="2">
    <location>
        <begin position="1"/>
        <end position="22"/>
    </location>
</feature>
<dbReference type="AlphaFoldDB" id="A0A6J5EN04"/>
<proteinExistence type="inferred from homology"/>
<dbReference type="SUPFAM" id="SSF111369">
    <property type="entry name" value="HlyD-like secretion proteins"/>
    <property type="match status" value="1"/>
</dbReference>
<evidence type="ECO:0000313" key="6">
    <source>
        <dbReference type="EMBL" id="CAB3766652.1"/>
    </source>
</evidence>
<dbReference type="Gene3D" id="2.40.420.20">
    <property type="match status" value="1"/>
</dbReference>
<feature type="domain" description="CusB-like beta-barrel" evidence="5">
    <location>
        <begin position="230"/>
        <end position="302"/>
    </location>
</feature>
<evidence type="ECO:0000256" key="3">
    <source>
        <dbReference type="SAM" id="Phobius"/>
    </source>
</evidence>
<dbReference type="EMBL" id="CADIKH010000030">
    <property type="protein sequence ID" value="CAB3766652.1"/>
    <property type="molecule type" value="Genomic_DNA"/>
</dbReference>
<dbReference type="InterPro" id="IPR058792">
    <property type="entry name" value="Beta-barrel_RND_2"/>
</dbReference>
<protein>
    <submittedName>
        <fullName evidence="6">Multidrug resistance protein MdtA</fullName>
    </submittedName>
</protein>
<dbReference type="PANTHER" id="PTHR30469">
    <property type="entry name" value="MULTIDRUG RESISTANCE PROTEIN MDTA"/>
    <property type="match status" value="1"/>
</dbReference>
<dbReference type="Proteomes" id="UP000494363">
    <property type="component" value="Unassembled WGS sequence"/>
</dbReference>
<evidence type="ECO:0000313" key="7">
    <source>
        <dbReference type="Proteomes" id="UP000494363"/>
    </source>
</evidence>
<dbReference type="Pfam" id="PF25917">
    <property type="entry name" value="BSH_RND"/>
    <property type="match status" value="1"/>
</dbReference>
<feature type="region of interest" description="Disordered" evidence="2">
    <location>
        <begin position="387"/>
        <end position="408"/>
    </location>
</feature>
<gene>
    <name evidence="6" type="primary">mdtA_7</name>
    <name evidence="6" type="ORF">LMG29542_05414</name>
</gene>
<dbReference type="InterPro" id="IPR006143">
    <property type="entry name" value="RND_pump_MFP"/>
</dbReference>
<dbReference type="PANTHER" id="PTHR30469:SF11">
    <property type="entry name" value="BLL4320 PROTEIN"/>
    <property type="match status" value="1"/>
</dbReference>
<dbReference type="Pfam" id="PF25954">
    <property type="entry name" value="Beta-barrel_RND_2"/>
    <property type="match status" value="1"/>
</dbReference>
<dbReference type="Gene3D" id="2.40.30.170">
    <property type="match status" value="1"/>
</dbReference>
<evidence type="ECO:0000259" key="4">
    <source>
        <dbReference type="Pfam" id="PF25917"/>
    </source>
</evidence>
<keyword evidence="3" id="KW-1133">Transmembrane helix</keyword>
<dbReference type="FunFam" id="2.40.30.170:FF:000010">
    <property type="entry name" value="Efflux RND transporter periplasmic adaptor subunit"/>
    <property type="match status" value="1"/>
</dbReference>
<evidence type="ECO:0000259" key="5">
    <source>
        <dbReference type="Pfam" id="PF25954"/>
    </source>
</evidence>
<keyword evidence="3" id="KW-0472">Membrane</keyword>
<dbReference type="GO" id="GO:0015562">
    <property type="term" value="F:efflux transmembrane transporter activity"/>
    <property type="evidence" value="ECO:0007669"/>
    <property type="project" value="TreeGrafter"/>
</dbReference>
<dbReference type="Gene3D" id="2.40.50.100">
    <property type="match status" value="1"/>
</dbReference>
<feature type="transmembrane region" description="Helical" evidence="3">
    <location>
        <begin position="33"/>
        <end position="52"/>
    </location>
</feature>
<dbReference type="InterPro" id="IPR058625">
    <property type="entry name" value="MdtA-like_BSH"/>
</dbReference>
<name>A0A6J5EN04_9BURK</name>